<dbReference type="RefSeq" id="WP_275474645.1">
    <property type="nucleotide sequence ID" value="NZ_CP162940.1"/>
</dbReference>
<proteinExistence type="inferred from homology"/>
<comment type="caution">
    <text evidence="8">The sequence shown here is derived from an EMBL/GenBank/DDBJ whole genome shotgun (WGS) entry which is preliminary data.</text>
</comment>
<keyword evidence="4 5" id="KW-0660">Purine salvage</keyword>
<dbReference type="HAMAP" id="MF_01184">
    <property type="entry name" value="XPRTase"/>
    <property type="match status" value="1"/>
</dbReference>
<sequence>MRELQAYIRKEGQVLSEQVLKVNSFLNHQVDPDLIMNIGKTIAERYQDAGITKIVTIEASGIHIAFAAALSLGVPFVYAKKSKAITQSNEVHAASVYSFTRQQTYQITISKEFLNSDDKVLIVDDILAEGAGVRGLREIMEEAGCELIAVSVVIEKSFQNGRKMLDDAGIPVYALARIASMSPEKGIEFITEETIKGDM</sequence>
<dbReference type="InterPro" id="IPR000836">
    <property type="entry name" value="PRTase_dom"/>
</dbReference>
<dbReference type="PANTHER" id="PTHR43864:SF1">
    <property type="entry name" value="XANTHINE PHOSPHORIBOSYLTRANSFERASE"/>
    <property type="match status" value="1"/>
</dbReference>
<comment type="similarity">
    <text evidence="5">Belongs to the purine/pyrimidine phosphoribosyltransferase family. Xpt subfamily.</text>
</comment>
<name>A0ABV5AF86_9BACL</name>
<dbReference type="NCBIfam" id="NF006671">
    <property type="entry name" value="PRK09219.1"/>
    <property type="match status" value="1"/>
</dbReference>
<feature type="domain" description="Phosphoribosyltransferase" evidence="7">
    <location>
        <begin position="32"/>
        <end position="157"/>
    </location>
</feature>
<feature type="binding site" evidence="5">
    <location>
        <position position="20"/>
    </location>
    <ligand>
        <name>xanthine</name>
        <dbReference type="ChEBI" id="CHEBI:17712"/>
    </ligand>
</feature>
<evidence type="ECO:0000259" key="7">
    <source>
        <dbReference type="Pfam" id="PF00156"/>
    </source>
</evidence>
<dbReference type="NCBIfam" id="TIGR01744">
    <property type="entry name" value="XPRTase"/>
    <property type="match status" value="1"/>
</dbReference>
<evidence type="ECO:0000256" key="2">
    <source>
        <dbReference type="ARBA" id="ARBA00022676"/>
    </source>
</evidence>
<keyword evidence="1 5" id="KW-0963">Cytoplasm</keyword>
<evidence type="ECO:0000256" key="1">
    <source>
        <dbReference type="ARBA" id="ARBA00022490"/>
    </source>
</evidence>
<dbReference type="EMBL" id="JBDXSU010000008">
    <property type="protein sequence ID" value="MFB5190933.1"/>
    <property type="molecule type" value="Genomic_DNA"/>
</dbReference>
<dbReference type="Proteomes" id="UP001579974">
    <property type="component" value="Unassembled WGS sequence"/>
</dbReference>
<comment type="function">
    <text evidence="5">Converts the preformed base xanthine, a product of nucleic acid breakdown, to xanthosine 5'-monophosphate (XMP), so it can be reused for RNA or DNA synthesis.</text>
</comment>
<feature type="binding site" evidence="5">
    <location>
        <begin position="128"/>
        <end position="132"/>
    </location>
    <ligand>
        <name>5-phospho-alpha-D-ribose 1-diphosphate</name>
        <dbReference type="ChEBI" id="CHEBI:58017"/>
    </ligand>
</feature>
<comment type="catalytic activity">
    <reaction evidence="5">
        <text>XMP + diphosphate = xanthine + 5-phospho-alpha-D-ribose 1-diphosphate</text>
        <dbReference type="Rhea" id="RHEA:10800"/>
        <dbReference type="ChEBI" id="CHEBI:17712"/>
        <dbReference type="ChEBI" id="CHEBI:33019"/>
        <dbReference type="ChEBI" id="CHEBI:57464"/>
        <dbReference type="ChEBI" id="CHEBI:58017"/>
        <dbReference type="EC" id="2.4.2.22"/>
    </reaction>
</comment>
<reference evidence="8 9" key="1">
    <citation type="journal article" date="2024" name="Int. J. Mol. Sci.">
        <title>Exploration of Alicyclobacillus spp. Genome in Search of Antibiotic Resistance.</title>
        <authorList>
            <person name="Bucka-Kolendo J."/>
            <person name="Kiousi D.E."/>
            <person name="Dekowska A."/>
            <person name="Mikolajczuk-Szczyrba A."/>
            <person name="Karadedos D.M."/>
            <person name="Michael P."/>
            <person name="Galanis A."/>
            <person name="Sokolowska B."/>
        </authorList>
    </citation>
    <scope>NUCLEOTIDE SEQUENCE [LARGE SCALE GENOMIC DNA]</scope>
    <source>
        <strain evidence="8 9">KKP 3000</strain>
    </source>
</reference>
<dbReference type="InterPro" id="IPR050118">
    <property type="entry name" value="Pur/Pyrimidine_PRTase"/>
</dbReference>
<comment type="pathway">
    <text evidence="5">Purine metabolism; XMP biosynthesis via salvage pathway; XMP from xanthine: step 1/1.</text>
</comment>
<dbReference type="Gene3D" id="3.40.50.2020">
    <property type="match status" value="1"/>
</dbReference>
<keyword evidence="2 5" id="KW-0328">Glycosyltransferase</keyword>
<comment type="subunit">
    <text evidence="5">Homodimer.</text>
</comment>
<evidence type="ECO:0000256" key="6">
    <source>
        <dbReference type="NCBIfam" id="TIGR01744"/>
    </source>
</evidence>
<keyword evidence="9" id="KW-1185">Reference proteome</keyword>
<evidence type="ECO:0000256" key="4">
    <source>
        <dbReference type="ARBA" id="ARBA00022726"/>
    </source>
</evidence>
<dbReference type="InterPro" id="IPR029057">
    <property type="entry name" value="PRTase-like"/>
</dbReference>
<gene>
    <name evidence="5" type="primary">xpt</name>
    <name evidence="8" type="ORF">KKP3000_004429</name>
</gene>
<dbReference type="InterPro" id="IPR010079">
    <property type="entry name" value="Xanthine_PRibTrfase"/>
</dbReference>
<organism evidence="8 9">
    <name type="scientific">Alicyclobacillus fastidiosus</name>
    <dbReference type="NCBI Taxonomy" id="392011"/>
    <lineage>
        <taxon>Bacteria</taxon>
        <taxon>Bacillati</taxon>
        <taxon>Bacillota</taxon>
        <taxon>Bacilli</taxon>
        <taxon>Bacillales</taxon>
        <taxon>Alicyclobacillaceae</taxon>
        <taxon>Alicyclobacillus</taxon>
    </lineage>
</organism>
<evidence type="ECO:0000313" key="8">
    <source>
        <dbReference type="EMBL" id="MFB5190933.1"/>
    </source>
</evidence>
<protein>
    <recommendedName>
        <fullName evidence="5 6">Xanthine phosphoribosyltransferase</fullName>
        <shortName evidence="5">XPRTase</shortName>
        <ecNumber evidence="5 6">2.4.2.22</ecNumber>
    </recommendedName>
</protein>
<evidence type="ECO:0000256" key="3">
    <source>
        <dbReference type="ARBA" id="ARBA00022679"/>
    </source>
</evidence>
<evidence type="ECO:0000256" key="5">
    <source>
        <dbReference type="HAMAP-Rule" id="MF_01184"/>
    </source>
</evidence>
<accession>A0ABV5AF86</accession>
<evidence type="ECO:0000313" key="9">
    <source>
        <dbReference type="Proteomes" id="UP001579974"/>
    </source>
</evidence>
<feature type="binding site" evidence="5">
    <location>
        <position position="27"/>
    </location>
    <ligand>
        <name>xanthine</name>
        <dbReference type="ChEBI" id="CHEBI:17712"/>
    </ligand>
</feature>
<keyword evidence="3 5" id="KW-0808">Transferase</keyword>
<dbReference type="EC" id="2.4.2.22" evidence="5 6"/>
<dbReference type="SUPFAM" id="SSF53271">
    <property type="entry name" value="PRTase-like"/>
    <property type="match status" value="1"/>
</dbReference>
<feature type="binding site" evidence="5">
    <location>
        <position position="156"/>
    </location>
    <ligand>
        <name>xanthine</name>
        <dbReference type="ChEBI" id="CHEBI:17712"/>
    </ligand>
</feature>
<dbReference type="GO" id="GO:0000310">
    <property type="term" value="F:xanthine phosphoribosyltransferase activity"/>
    <property type="evidence" value="ECO:0007669"/>
    <property type="project" value="UniProtKB-EC"/>
</dbReference>
<dbReference type="Pfam" id="PF00156">
    <property type="entry name" value="Pribosyltran"/>
    <property type="match status" value="1"/>
</dbReference>
<dbReference type="CDD" id="cd06223">
    <property type="entry name" value="PRTases_typeI"/>
    <property type="match status" value="1"/>
</dbReference>
<dbReference type="PANTHER" id="PTHR43864">
    <property type="entry name" value="HYPOXANTHINE/GUANINE PHOSPHORIBOSYLTRANSFERASE"/>
    <property type="match status" value="1"/>
</dbReference>
<comment type="subcellular location">
    <subcellularLocation>
        <location evidence="5">Cytoplasm</location>
    </subcellularLocation>
</comment>